<dbReference type="SUPFAM" id="SSF52172">
    <property type="entry name" value="CheY-like"/>
    <property type="match status" value="1"/>
</dbReference>
<proteinExistence type="predicted"/>
<feature type="domain" description="Response regulatory" evidence="3">
    <location>
        <begin position="5"/>
        <end position="121"/>
    </location>
</feature>
<evidence type="ECO:0000259" key="3">
    <source>
        <dbReference type="PROSITE" id="PS50110"/>
    </source>
</evidence>
<name>A0A4U6QJN0_9ACTN</name>
<keyword evidence="1" id="KW-0238">DNA-binding</keyword>
<dbReference type="GO" id="GO:0000160">
    <property type="term" value="P:phosphorelay signal transduction system"/>
    <property type="evidence" value="ECO:0007669"/>
    <property type="project" value="InterPro"/>
</dbReference>
<sequence>MSVIRVLLVDDHDFLRISVSSLLARAGGIEVVGECADGARVLELALTRRPHVVLMDIQLPGRSGIDVARELIARHPMARVLMLTGSSDQHWLLDSRAVGAAGFLVKSGDPAVLVAAVRAVASGGSVWPDHRPTLSLS</sequence>
<dbReference type="EMBL" id="SZZH01000001">
    <property type="protein sequence ID" value="TKV60680.1"/>
    <property type="molecule type" value="Genomic_DNA"/>
</dbReference>
<evidence type="ECO:0000313" key="5">
    <source>
        <dbReference type="Proteomes" id="UP000306985"/>
    </source>
</evidence>
<dbReference type="Gene3D" id="3.40.50.2300">
    <property type="match status" value="1"/>
</dbReference>
<dbReference type="CDD" id="cd17535">
    <property type="entry name" value="REC_NarL-like"/>
    <property type="match status" value="1"/>
</dbReference>
<dbReference type="InterPro" id="IPR011006">
    <property type="entry name" value="CheY-like_superfamily"/>
</dbReference>
<organism evidence="4 5">
    <name type="scientific">Nakamurella flava</name>
    <dbReference type="NCBI Taxonomy" id="2576308"/>
    <lineage>
        <taxon>Bacteria</taxon>
        <taxon>Bacillati</taxon>
        <taxon>Actinomycetota</taxon>
        <taxon>Actinomycetes</taxon>
        <taxon>Nakamurellales</taxon>
        <taxon>Nakamurellaceae</taxon>
        <taxon>Nakamurella</taxon>
    </lineage>
</organism>
<dbReference type="AlphaFoldDB" id="A0A4U6QJN0"/>
<evidence type="ECO:0000256" key="1">
    <source>
        <dbReference type="ARBA" id="ARBA00023125"/>
    </source>
</evidence>
<keyword evidence="2" id="KW-0597">Phosphoprotein</keyword>
<feature type="modified residue" description="4-aspartylphosphate" evidence="2">
    <location>
        <position position="56"/>
    </location>
</feature>
<dbReference type="PROSITE" id="PS50110">
    <property type="entry name" value="RESPONSE_REGULATORY"/>
    <property type="match status" value="1"/>
</dbReference>
<dbReference type="PANTHER" id="PTHR43214">
    <property type="entry name" value="TWO-COMPONENT RESPONSE REGULATOR"/>
    <property type="match status" value="1"/>
</dbReference>
<dbReference type="InterPro" id="IPR039420">
    <property type="entry name" value="WalR-like"/>
</dbReference>
<dbReference type="Proteomes" id="UP000306985">
    <property type="component" value="Unassembled WGS sequence"/>
</dbReference>
<reference evidence="4 5" key="1">
    <citation type="submission" date="2019-05" db="EMBL/GenBank/DDBJ databases">
        <title>Nakamurella sp. N5BH11, whole genome shotgun sequence.</title>
        <authorList>
            <person name="Tuo L."/>
        </authorList>
    </citation>
    <scope>NUCLEOTIDE SEQUENCE [LARGE SCALE GENOMIC DNA]</scope>
    <source>
        <strain evidence="4 5">N5BH11</strain>
    </source>
</reference>
<protein>
    <submittedName>
        <fullName evidence="4">Response regulator transcription factor</fullName>
    </submittedName>
</protein>
<evidence type="ECO:0000256" key="2">
    <source>
        <dbReference type="PROSITE-ProRule" id="PRU00169"/>
    </source>
</evidence>
<dbReference type="RefSeq" id="WP_137447983.1">
    <property type="nucleotide sequence ID" value="NZ_SZZH01000001.1"/>
</dbReference>
<accession>A0A4U6QJN0</accession>
<gene>
    <name evidence="4" type="ORF">FDO65_03025</name>
</gene>
<dbReference type="SMART" id="SM00448">
    <property type="entry name" value="REC"/>
    <property type="match status" value="1"/>
</dbReference>
<comment type="caution">
    <text evidence="4">The sequence shown here is derived from an EMBL/GenBank/DDBJ whole genome shotgun (WGS) entry which is preliminary data.</text>
</comment>
<keyword evidence="5" id="KW-1185">Reference proteome</keyword>
<dbReference type="Pfam" id="PF00072">
    <property type="entry name" value="Response_reg"/>
    <property type="match status" value="1"/>
</dbReference>
<dbReference type="InterPro" id="IPR001789">
    <property type="entry name" value="Sig_transdc_resp-reg_receiver"/>
</dbReference>
<dbReference type="InterPro" id="IPR058245">
    <property type="entry name" value="NreC/VraR/RcsB-like_REC"/>
</dbReference>
<dbReference type="OrthoDB" id="9808843at2"/>
<evidence type="ECO:0000313" key="4">
    <source>
        <dbReference type="EMBL" id="TKV60680.1"/>
    </source>
</evidence>
<dbReference type="GO" id="GO:0003677">
    <property type="term" value="F:DNA binding"/>
    <property type="evidence" value="ECO:0007669"/>
    <property type="project" value="UniProtKB-KW"/>
</dbReference>